<keyword evidence="4 7" id="KW-0378">Hydrolase</keyword>
<dbReference type="InterPro" id="IPR006101">
    <property type="entry name" value="Glyco_hydro_2"/>
</dbReference>
<dbReference type="InterPro" id="IPR050347">
    <property type="entry name" value="Bact_Beta-galactosidase"/>
</dbReference>
<dbReference type="SMART" id="SM01038">
    <property type="entry name" value="Bgal_small_N"/>
    <property type="match status" value="1"/>
</dbReference>
<evidence type="ECO:0000313" key="10">
    <source>
        <dbReference type="Proteomes" id="UP001207626"/>
    </source>
</evidence>
<comment type="similarity">
    <text evidence="2 7">Belongs to the glycosyl hydrolase 2 family.</text>
</comment>
<dbReference type="InterPro" id="IPR006103">
    <property type="entry name" value="Glyco_hydro_2_cat"/>
</dbReference>
<reference evidence="9 10" key="1">
    <citation type="submission" date="2022-05" db="EMBL/GenBank/DDBJ databases">
        <title>Genome Sequencing of Bee-Associated Microbes.</title>
        <authorList>
            <person name="Dunlap C."/>
        </authorList>
    </citation>
    <scope>NUCLEOTIDE SEQUENCE [LARGE SCALE GENOMIC DNA]</scope>
    <source>
        <strain evidence="9 10">NRRL NRS-1438</strain>
    </source>
</reference>
<keyword evidence="5 7" id="KW-0326">Glycosidase</keyword>
<evidence type="ECO:0000256" key="4">
    <source>
        <dbReference type="ARBA" id="ARBA00022801"/>
    </source>
</evidence>
<feature type="domain" description="Beta galactosidase small chain/" evidence="8">
    <location>
        <begin position="776"/>
        <end position="1049"/>
    </location>
</feature>
<accession>A0ABT4DWZ1</accession>
<dbReference type="InterPro" id="IPR013783">
    <property type="entry name" value="Ig-like_fold"/>
</dbReference>
<comment type="caution">
    <text evidence="9">The sequence shown here is derived from an EMBL/GenBank/DDBJ whole genome shotgun (WGS) entry which is preliminary data.</text>
</comment>
<dbReference type="InterPro" id="IPR006102">
    <property type="entry name" value="Ig-like_GH2"/>
</dbReference>
<dbReference type="InterPro" id="IPR004199">
    <property type="entry name" value="B-gal_small/dom_5"/>
</dbReference>
<dbReference type="PROSITE" id="PS00719">
    <property type="entry name" value="GLYCOSYL_HYDROL_F2_1"/>
    <property type="match status" value="1"/>
</dbReference>
<dbReference type="Pfam" id="PF02836">
    <property type="entry name" value="Glyco_hydro_2_C"/>
    <property type="match status" value="1"/>
</dbReference>
<dbReference type="InterPro" id="IPR017853">
    <property type="entry name" value="GH"/>
</dbReference>
<dbReference type="PANTHER" id="PTHR46323:SF2">
    <property type="entry name" value="BETA-GALACTOSIDASE"/>
    <property type="match status" value="1"/>
</dbReference>
<dbReference type="InterPro" id="IPR014718">
    <property type="entry name" value="GH-type_carb-bd"/>
</dbReference>
<evidence type="ECO:0000256" key="1">
    <source>
        <dbReference type="ARBA" id="ARBA00001412"/>
    </source>
</evidence>
<dbReference type="Gene3D" id="2.60.40.10">
    <property type="entry name" value="Immunoglobulins"/>
    <property type="match status" value="2"/>
</dbReference>
<dbReference type="SUPFAM" id="SSF51445">
    <property type="entry name" value="(Trans)glycosidases"/>
    <property type="match status" value="1"/>
</dbReference>
<dbReference type="PRINTS" id="PR00132">
    <property type="entry name" value="GLHYDRLASE2"/>
</dbReference>
<dbReference type="Gene3D" id="2.70.98.10">
    <property type="match status" value="1"/>
</dbReference>
<dbReference type="InterPro" id="IPR032312">
    <property type="entry name" value="LacZ_4"/>
</dbReference>
<proteinExistence type="inferred from homology"/>
<dbReference type="InterPro" id="IPR036156">
    <property type="entry name" value="Beta-gal/glucu_dom_sf"/>
</dbReference>
<dbReference type="Gene3D" id="2.60.120.260">
    <property type="entry name" value="Galactose-binding domain-like"/>
    <property type="match status" value="1"/>
</dbReference>
<evidence type="ECO:0000259" key="8">
    <source>
        <dbReference type="SMART" id="SM01038"/>
    </source>
</evidence>
<dbReference type="RefSeq" id="WP_087435124.1">
    <property type="nucleotide sequence ID" value="NZ_JAMDLV010000032.1"/>
</dbReference>
<protein>
    <recommendedName>
        <fullName evidence="3 7">Beta-galactosidase</fullName>
        <ecNumber evidence="3 7">3.2.1.23</ecNumber>
    </recommendedName>
    <alternativeName>
        <fullName evidence="6 7">Lactase</fullName>
    </alternativeName>
</protein>
<dbReference type="InterPro" id="IPR006104">
    <property type="entry name" value="Glyco_hydro_2_N"/>
</dbReference>
<dbReference type="Gene3D" id="3.20.20.80">
    <property type="entry name" value="Glycosidases"/>
    <property type="match status" value="1"/>
</dbReference>
<dbReference type="EMBL" id="JAMDLW010000027">
    <property type="protein sequence ID" value="MCY9521872.1"/>
    <property type="molecule type" value="Genomic_DNA"/>
</dbReference>
<sequence length="1076" mass="120817">MTTTHSNAHPAQPSASASIWQDETMLHLNRLEPRAYFIPHANATEALTYERGASPYFQLLNGEWKFRYAECPEDAPQHFYGLDYDDASWERIPVPSNWQMKGYGKPEYTNVLYPFPVDPPHVPDHNPTGSYRRAFWIGEQWSGKRIVLRFEGVDSAFHVWVNGEHAGYSQGSRIPAEFDITPLVHPGRNQIAVQVYQWCDGTYLEDQDMWWLSGIFRDVCLLAFPGTHVWDFTVRTPLSDNYRRAALEVDATLRNDHAAPSVNSQLLLTLLDANLQPAARAASTPLAAIAAGAASTVSFAVEVEAPQLWTAETPYLYHLLLELRDEHGQIQQITAQRVGFREVKLADGNLLVNGKAIMFKGVNRHEFHPDLGRAVPLATMMEDIRIMKSFNINAVRTAHYPNDPRFYELCDQAGLYVIDEADLETHGFQPGGYWAQLSNEPSWRQAYVERMQRMVIRDKNFASVIMWSLGNESGCGPNHAAMAEWASGYDPTRVVHYEGDWGDMLGLGIVSRMYTAVDEVETIAQNGDQRPFILCEFAHAMGNGPGGFTEYAEMFYRYPKLQGAFVWDWVDQGIRQIRDDGRSVMAYGGEFGEMVHDGNFCLNGLVDGDRKPWPALHEYKKAIEPVKVYVPDSGQGQFIIENRFDFTSLSALAGVYTIVADGAVVARGPFDVPDVAPRESQPWTWDAWEVLGSSAHRLHGKDVWLRLSFRTCRSEDWVQTSHELAWAQFQLEPCSSKNMAKNGMTEASAAIGAALSSTACSPAAPLEVQEAGSMLSVEGRDFMIRINRRNGAIAAWQSQGADLLAGSPRIQLWRALIDNDRYTVKDWHRFGLHRMTERLESLQVDAAEAEQGRVHLHVNIRMGAPTVKWGIRCRHRIAIHHDGSLTLQVSAVPEGDHPDVLPRFGYELSLPETFGHCLWYGRGPGESYIDSKQAAAVGWYDAAVDDLMIAYEKPQENGNRTDTRWVAFTNQRGFGLLALSDSLFDFSAHRYTVQDLERTAHHADLLPRDEIIVHLDKAQNGLGSNSCGPKALPQHELKCEPMSFKVHLVPFSRDGVSPEQLARLRHPAAEQPGQAE</sequence>
<dbReference type="Pfam" id="PF02837">
    <property type="entry name" value="Glyco_hydro_2_N"/>
    <property type="match status" value="1"/>
</dbReference>
<dbReference type="Pfam" id="PF00703">
    <property type="entry name" value="Glyco_hydro_2"/>
    <property type="match status" value="1"/>
</dbReference>
<organism evidence="9 10">
    <name type="scientific">Paenibacillus apiarius</name>
    <dbReference type="NCBI Taxonomy" id="46240"/>
    <lineage>
        <taxon>Bacteria</taxon>
        <taxon>Bacillati</taxon>
        <taxon>Bacillota</taxon>
        <taxon>Bacilli</taxon>
        <taxon>Bacillales</taxon>
        <taxon>Paenibacillaceae</taxon>
        <taxon>Paenibacillus</taxon>
    </lineage>
</organism>
<evidence type="ECO:0000256" key="6">
    <source>
        <dbReference type="ARBA" id="ARBA00032230"/>
    </source>
</evidence>
<dbReference type="Pfam" id="PF02929">
    <property type="entry name" value="Bgal_small_N"/>
    <property type="match status" value="1"/>
</dbReference>
<evidence type="ECO:0000256" key="7">
    <source>
        <dbReference type="RuleBase" id="RU361154"/>
    </source>
</evidence>
<gene>
    <name evidence="9" type="ORF">M5X09_19745</name>
</gene>
<comment type="catalytic activity">
    <reaction evidence="1 7">
        <text>Hydrolysis of terminal non-reducing beta-D-galactose residues in beta-D-galactosides.</text>
        <dbReference type="EC" id="3.2.1.23"/>
    </reaction>
</comment>
<dbReference type="InterPro" id="IPR023230">
    <property type="entry name" value="Glyco_hydro_2_CS"/>
</dbReference>
<dbReference type="Proteomes" id="UP001207626">
    <property type="component" value="Unassembled WGS sequence"/>
</dbReference>
<dbReference type="InterPro" id="IPR008979">
    <property type="entry name" value="Galactose-bd-like_sf"/>
</dbReference>
<name>A0ABT4DWZ1_9BACL</name>
<evidence type="ECO:0000313" key="9">
    <source>
        <dbReference type="EMBL" id="MCY9521872.1"/>
    </source>
</evidence>
<evidence type="ECO:0000256" key="5">
    <source>
        <dbReference type="ARBA" id="ARBA00023295"/>
    </source>
</evidence>
<keyword evidence="10" id="KW-1185">Reference proteome</keyword>
<evidence type="ECO:0000256" key="3">
    <source>
        <dbReference type="ARBA" id="ARBA00012756"/>
    </source>
</evidence>
<dbReference type="InterPro" id="IPR011013">
    <property type="entry name" value="Gal_mutarotase_sf_dom"/>
</dbReference>
<dbReference type="EC" id="3.2.1.23" evidence="3 7"/>
<evidence type="ECO:0000256" key="2">
    <source>
        <dbReference type="ARBA" id="ARBA00007401"/>
    </source>
</evidence>
<dbReference type="SUPFAM" id="SSF49303">
    <property type="entry name" value="beta-Galactosidase/glucuronidase domain"/>
    <property type="match status" value="2"/>
</dbReference>
<dbReference type="PANTHER" id="PTHR46323">
    <property type="entry name" value="BETA-GALACTOSIDASE"/>
    <property type="match status" value="1"/>
</dbReference>
<dbReference type="SUPFAM" id="SSF74650">
    <property type="entry name" value="Galactose mutarotase-like"/>
    <property type="match status" value="1"/>
</dbReference>
<dbReference type="Pfam" id="PF16353">
    <property type="entry name" value="LacZ_4"/>
    <property type="match status" value="1"/>
</dbReference>
<dbReference type="SUPFAM" id="SSF49785">
    <property type="entry name" value="Galactose-binding domain-like"/>
    <property type="match status" value="1"/>
</dbReference>